<reference evidence="1" key="2">
    <citation type="journal article" date="2023" name="Plants (Basel)">
        <title>Annotation of the Turnera subulata (Passifloraceae) Draft Genome Reveals the S-Locus Evolved after the Divergence of Turneroideae from Passifloroideae in a Stepwise Manner.</title>
        <authorList>
            <person name="Henning P.M."/>
            <person name="Roalson E.H."/>
            <person name="Mir W."/>
            <person name="McCubbin A.G."/>
            <person name="Shore J.S."/>
        </authorList>
    </citation>
    <scope>NUCLEOTIDE SEQUENCE</scope>
    <source>
        <strain evidence="1">F60SS</strain>
    </source>
</reference>
<sequence length="104" mass="11921">KRVIEKEKRTETPKFPNPNFFPFPFHNTTRTQDSTNPPCHPRLQRHRRALSIPDFVFFRIDIGVGFILFDVGVVPNCSGPELCPQPLLLFPSNNNKGIVSALKY</sequence>
<accession>A0A9Q0G5P6</accession>
<organism evidence="1 2">
    <name type="scientific">Turnera subulata</name>
    <dbReference type="NCBI Taxonomy" id="218843"/>
    <lineage>
        <taxon>Eukaryota</taxon>
        <taxon>Viridiplantae</taxon>
        <taxon>Streptophyta</taxon>
        <taxon>Embryophyta</taxon>
        <taxon>Tracheophyta</taxon>
        <taxon>Spermatophyta</taxon>
        <taxon>Magnoliopsida</taxon>
        <taxon>eudicotyledons</taxon>
        <taxon>Gunneridae</taxon>
        <taxon>Pentapetalae</taxon>
        <taxon>rosids</taxon>
        <taxon>fabids</taxon>
        <taxon>Malpighiales</taxon>
        <taxon>Passifloraceae</taxon>
        <taxon>Turnera</taxon>
    </lineage>
</organism>
<keyword evidence="2" id="KW-1185">Reference proteome</keyword>
<protein>
    <submittedName>
        <fullName evidence="1">Uncharacterized protein</fullName>
    </submittedName>
</protein>
<feature type="non-terminal residue" evidence="1">
    <location>
        <position position="104"/>
    </location>
</feature>
<reference evidence="1" key="1">
    <citation type="submission" date="2022-02" db="EMBL/GenBank/DDBJ databases">
        <authorList>
            <person name="Henning P.M."/>
            <person name="McCubbin A.G."/>
            <person name="Shore J.S."/>
        </authorList>
    </citation>
    <scope>NUCLEOTIDE SEQUENCE</scope>
    <source>
        <strain evidence="1">F60SS</strain>
        <tissue evidence="1">Leaves</tissue>
    </source>
</reference>
<dbReference type="AlphaFoldDB" id="A0A9Q0G5P6"/>
<name>A0A9Q0G5P6_9ROSI</name>
<evidence type="ECO:0000313" key="2">
    <source>
        <dbReference type="Proteomes" id="UP001141552"/>
    </source>
</evidence>
<dbReference type="Proteomes" id="UP001141552">
    <property type="component" value="Unassembled WGS sequence"/>
</dbReference>
<gene>
    <name evidence="1" type="ORF">Tsubulata_003797</name>
</gene>
<proteinExistence type="predicted"/>
<evidence type="ECO:0000313" key="1">
    <source>
        <dbReference type="EMBL" id="KAJ4843702.1"/>
    </source>
</evidence>
<comment type="caution">
    <text evidence="1">The sequence shown here is derived from an EMBL/GenBank/DDBJ whole genome shotgun (WGS) entry which is preliminary data.</text>
</comment>
<dbReference type="EMBL" id="JAKUCV010002172">
    <property type="protein sequence ID" value="KAJ4843702.1"/>
    <property type="molecule type" value="Genomic_DNA"/>
</dbReference>